<evidence type="ECO:0000313" key="2">
    <source>
        <dbReference type="EMBL" id="KAK9843674.1"/>
    </source>
</evidence>
<feature type="region of interest" description="Disordered" evidence="1">
    <location>
        <begin position="209"/>
        <end position="233"/>
    </location>
</feature>
<comment type="caution">
    <text evidence="2">The sequence shown here is derived from an EMBL/GenBank/DDBJ whole genome shotgun (WGS) entry which is preliminary data.</text>
</comment>
<dbReference type="Proteomes" id="UP001445335">
    <property type="component" value="Unassembled WGS sequence"/>
</dbReference>
<gene>
    <name evidence="2" type="ORF">WJX81_001977</name>
</gene>
<dbReference type="EMBL" id="JALJOU010000005">
    <property type="protein sequence ID" value="KAK9843674.1"/>
    <property type="molecule type" value="Genomic_DNA"/>
</dbReference>
<sequence>MLASLEAAAQLHTYEKGTAVWYRQRDGVYVEAQVLSVDRAVQPPSYAVQSEAASDFGSFCAADGAPGASPHAVPPPLGAVERSPFEEALAFAHAAPPVDEPEDWAWAYDAPPLPAPSSQSLRACLARSAPLPLGLFGEDEGAELRDAPLPVLDGLPTWASAPWPNHLHTEGPAGDMAPEQRPSSLAGEAAITSSTFPDSAPWISEPAATVGTEEPEQRPSLPAGKAALSPAESAPWFSEPALVIIDEEPEQRPSLPAGSPASTPGTPADSALWVTGSMSITGEDAAEPGQQPIESISAAGKDAADFEQRPSSPPRKATGSPYVPAAPSQPVAGNGSAANGHAGQKHSGQANLAGSQHPRPEIQHQTPANQWSGIWQPGRACCRHARQSWRQA</sequence>
<feature type="region of interest" description="Disordered" evidence="1">
    <location>
        <begin position="251"/>
        <end position="375"/>
    </location>
</feature>
<name>A0AAW1SBK9_9CHLO</name>
<evidence type="ECO:0000313" key="3">
    <source>
        <dbReference type="Proteomes" id="UP001445335"/>
    </source>
</evidence>
<proteinExistence type="predicted"/>
<feature type="compositionally biased region" description="Polar residues" evidence="1">
    <location>
        <begin position="363"/>
        <end position="373"/>
    </location>
</feature>
<evidence type="ECO:0000256" key="1">
    <source>
        <dbReference type="SAM" id="MobiDB-lite"/>
    </source>
</evidence>
<dbReference type="AlphaFoldDB" id="A0AAW1SBK9"/>
<protein>
    <submittedName>
        <fullName evidence="2">Uncharacterized protein</fullName>
    </submittedName>
</protein>
<keyword evidence="3" id="KW-1185">Reference proteome</keyword>
<feature type="region of interest" description="Disordered" evidence="1">
    <location>
        <begin position="163"/>
        <end position="187"/>
    </location>
</feature>
<organism evidence="2 3">
    <name type="scientific">Elliptochloris bilobata</name>
    <dbReference type="NCBI Taxonomy" id="381761"/>
    <lineage>
        <taxon>Eukaryota</taxon>
        <taxon>Viridiplantae</taxon>
        <taxon>Chlorophyta</taxon>
        <taxon>core chlorophytes</taxon>
        <taxon>Trebouxiophyceae</taxon>
        <taxon>Trebouxiophyceae incertae sedis</taxon>
        <taxon>Elliptochloris clade</taxon>
        <taxon>Elliptochloris</taxon>
    </lineage>
</organism>
<accession>A0AAW1SBK9</accession>
<feature type="compositionally biased region" description="Low complexity" evidence="1">
    <location>
        <begin position="332"/>
        <end position="342"/>
    </location>
</feature>
<reference evidence="2 3" key="1">
    <citation type="journal article" date="2024" name="Nat. Commun.">
        <title>Phylogenomics reveals the evolutionary origins of lichenization in chlorophyte algae.</title>
        <authorList>
            <person name="Puginier C."/>
            <person name="Libourel C."/>
            <person name="Otte J."/>
            <person name="Skaloud P."/>
            <person name="Haon M."/>
            <person name="Grisel S."/>
            <person name="Petersen M."/>
            <person name="Berrin J.G."/>
            <person name="Delaux P.M."/>
            <person name="Dal Grande F."/>
            <person name="Keller J."/>
        </authorList>
    </citation>
    <scope>NUCLEOTIDE SEQUENCE [LARGE SCALE GENOMIC DNA]</scope>
    <source>
        <strain evidence="2 3">SAG 245.80</strain>
    </source>
</reference>